<dbReference type="Pfam" id="PF11738">
    <property type="entry name" value="DUF3298"/>
    <property type="match status" value="1"/>
</dbReference>
<dbReference type="EMBL" id="JADAKE010000017">
    <property type="protein sequence ID" value="MBF8808400.1"/>
    <property type="molecule type" value="Genomic_DNA"/>
</dbReference>
<dbReference type="InterPro" id="IPR021729">
    <property type="entry name" value="DUF3298"/>
</dbReference>
<proteinExistence type="predicted"/>
<name>A0A931B109_9ENTE</name>
<dbReference type="InterPro" id="IPR037126">
    <property type="entry name" value="PdaC/RsiV-like_sf"/>
</dbReference>
<comment type="caution">
    <text evidence="3">The sequence shown here is derived from an EMBL/GenBank/DDBJ whole genome shotgun (WGS) entry which is preliminary data.</text>
</comment>
<evidence type="ECO:0000256" key="1">
    <source>
        <dbReference type="SAM" id="Phobius"/>
    </source>
</evidence>
<keyword evidence="1" id="KW-0812">Transmembrane</keyword>
<evidence type="ECO:0000313" key="4">
    <source>
        <dbReference type="Proteomes" id="UP000637757"/>
    </source>
</evidence>
<organism evidence="3 4">
    <name type="scientific">Enterococcus lacertideformus</name>
    <dbReference type="NCBI Taxonomy" id="2771493"/>
    <lineage>
        <taxon>Bacteria</taxon>
        <taxon>Bacillati</taxon>
        <taxon>Bacillota</taxon>
        <taxon>Bacilli</taxon>
        <taxon>Lactobacillales</taxon>
        <taxon>Enterococcaceae</taxon>
        <taxon>Enterococcus</taxon>
    </lineage>
</organism>
<dbReference type="Gene3D" id="3.30.565.40">
    <property type="entry name" value="Fervidobacterium nodosum Rt17-B1 like"/>
    <property type="match status" value="1"/>
</dbReference>
<dbReference type="Proteomes" id="UP000637757">
    <property type="component" value="Unassembled WGS sequence"/>
</dbReference>
<evidence type="ECO:0000313" key="3">
    <source>
        <dbReference type="EMBL" id="MBF8808400.1"/>
    </source>
</evidence>
<protein>
    <submittedName>
        <fullName evidence="3">DUF3298 domain-containing protein</fullName>
    </submittedName>
</protein>
<feature type="domain" description="DUF3298" evidence="2">
    <location>
        <begin position="198"/>
        <end position="282"/>
    </location>
</feature>
<reference evidence="3" key="1">
    <citation type="submission" date="2020-09" db="EMBL/GenBank/DDBJ databases">
        <title>Genomic insights into the novelty and pathogenicity of a unique biofilm-forming Enterococcus sp. bacteria (Enterococcus lacertideformus) identified in reptiles.</title>
        <authorList>
            <person name="Agius J.E."/>
            <person name="Phalen D.N."/>
            <person name="Rose K."/>
            <person name="Eden J.-S."/>
        </authorList>
    </citation>
    <scope>NUCLEOTIDE SEQUENCE</scope>
    <source>
        <strain evidence="3">PHRS 0518</strain>
    </source>
</reference>
<dbReference type="AlphaFoldDB" id="A0A931B109"/>
<evidence type="ECO:0000259" key="2">
    <source>
        <dbReference type="Pfam" id="PF11738"/>
    </source>
</evidence>
<dbReference type="Gene3D" id="3.90.640.20">
    <property type="entry name" value="Heat-shock cognate protein, ATPase"/>
    <property type="match status" value="1"/>
</dbReference>
<accession>A0A931B109</accession>
<keyword evidence="1" id="KW-1133">Transmembrane helix</keyword>
<gene>
    <name evidence="3" type="ORF">IC227_08995</name>
</gene>
<keyword evidence="1" id="KW-0472">Membrane</keyword>
<feature type="transmembrane region" description="Helical" evidence="1">
    <location>
        <begin position="51"/>
        <end position="68"/>
    </location>
</feature>
<keyword evidence="4" id="KW-1185">Reference proteome</keyword>
<sequence length="297" mass="34588">MYSAKKELEQLKQVYQKQEIPEEIKKETMDRYFLEEQRLAKRMKRKKQVKGGIFSFALTLIVISSVFFSDRVRSFAEDLPIINSVVKLVAGETLFDGEINIRVPQISTNEKQINQTINGLNKKYFREGQVAFEKAKVQYRNFKSDHLQVTGDYQKVLDDARFLVIERKFTQTAADSYTEKKYDTIDKKNGVVLSLPLLFKDDRYVSVLSTEIKAQIQKQVKENPNNYYWTEDDFKNGIVKETSLVKAKSQFYINKNHELVIVYDQFVIAPGYMGNPIFVIPKEVTKKILASPDYLNN</sequence>